<dbReference type="Gene3D" id="1.10.10.10">
    <property type="entry name" value="Winged helix-like DNA-binding domain superfamily/Winged helix DNA-binding domain"/>
    <property type="match status" value="1"/>
</dbReference>
<dbReference type="InterPro" id="IPR036390">
    <property type="entry name" value="WH_DNA-bd_sf"/>
</dbReference>
<reference evidence="1" key="1">
    <citation type="journal article" date="2015" name="Nature">
        <title>Complex archaea that bridge the gap between prokaryotes and eukaryotes.</title>
        <authorList>
            <person name="Spang A."/>
            <person name="Saw J.H."/>
            <person name="Jorgensen S.L."/>
            <person name="Zaremba-Niedzwiedzka K."/>
            <person name="Martijn J."/>
            <person name="Lind A.E."/>
            <person name="van Eijk R."/>
            <person name="Schleper C."/>
            <person name="Guy L."/>
            <person name="Ettema T.J."/>
        </authorList>
    </citation>
    <scope>NUCLEOTIDE SEQUENCE</scope>
</reference>
<proteinExistence type="predicted"/>
<dbReference type="EMBL" id="LAZR01003013">
    <property type="protein sequence ID" value="KKN22987.1"/>
    <property type="molecule type" value="Genomic_DNA"/>
</dbReference>
<accession>A0A0F9PES8</accession>
<dbReference type="SUPFAM" id="SSF46785">
    <property type="entry name" value="Winged helix' DNA-binding domain"/>
    <property type="match status" value="1"/>
</dbReference>
<gene>
    <name evidence="1" type="ORF">LCGC14_0909580</name>
</gene>
<dbReference type="AlphaFoldDB" id="A0A0F9PES8"/>
<sequence length="92" mass="10558">MKLGHLFYAAPLKLFKEIANSNGEVIYAALAGRTVNVSYAYTSKIVREFEKLGLIKSIREWGKIRIKLKITPYGEQVWEHLNFIMGRLENGD</sequence>
<protein>
    <recommendedName>
        <fullName evidence="2">HTH marR-type domain-containing protein</fullName>
    </recommendedName>
</protein>
<evidence type="ECO:0000313" key="1">
    <source>
        <dbReference type="EMBL" id="KKN22987.1"/>
    </source>
</evidence>
<comment type="caution">
    <text evidence="1">The sequence shown here is derived from an EMBL/GenBank/DDBJ whole genome shotgun (WGS) entry which is preliminary data.</text>
</comment>
<dbReference type="InterPro" id="IPR036388">
    <property type="entry name" value="WH-like_DNA-bd_sf"/>
</dbReference>
<name>A0A0F9PES8_9ZZZZ</name>
<organism evidence="1">
    <name type="scientific">marine sediment metagenome</name>
    <dbReference type="NCBI Taxonomy" id="412755"/>
    <lineage>
        <taxon>unclassified sequences</taxon>
        <taxon>metagenomes</taxon>
        <taxon>ecological metagenomes</taxon>
    </lineage>
</organism>
<evidence type="ECO:0008006" key="2">
    <source>
        <dbReference type="Google" id="ProtNLM"/>
    </source>
</evidence>